<sequence>MTGSQSHLHENIGDQFQQKGFDLTETDGFKGFERNRRRNPPPASYSDYGRKGKPYRSLTCQQGWEFFSADNTNFGFCYKVFSESANFLEAKVFCARGGAQLAAVHSRAEDHFLRRLVGPKKALLGLSRQDGKNYSNADGSPVGYKMFGNVPNSFQRCTVMSAFGIQGAFCEDQQNSFVCHTPSTLRD</sequence>
<dbReference type="SUPFAM" id="SSF56436">
    <property type="entry name" value="C-type lectin-like"/>
    <property type="match status" value="1"/>
</dbReference>
<evidence type="ECO:0000313" key="4">
    <source>
        <dbReference type="EMBL" id="CAD6190401.1"/>
    </source>
</evidence>
<dbReference type="PANTHER" id="PTHR22991">
    <property type="entry name" value="PROTEIN CBG13490"/>
    <property type="match status" value="1"/>
</dbReference>
<evidence type="ECO:0000256" key="1">
    <source>
        <dbReference type="ARBA" id="ARBA00023157"/>
    </source>
</evidence>
<proteinExistence type="predicted"/>
<evidence type="ECO:0000313" key="5">
    <source>
        <dbReference type="Proteomes" id="UP000835052"/>
    </source>
</evidence>
<organism evidence="4 5">
    <name type="scientific">Caenorhabditis auriculariae</name>
    <dbReference type="NCBI Taxonomy" id="2777116"/>
    <lineage>
        <taxon>Eukaryota</taxon>
        <taxon>Metazoa</taxon>
        <taxon>Ecdysozoa</taxon>
        <taxon>Nematoda</taxon>
        <taxon>Chromadorea</taxon>
        <taxon>Rhabditida</taxon>
        <taxon>Rhabditina</taxon>
        <taxon>Rhabditomorpha</taxon>
        <taxon>Rhabditoidea</taxon>
        <taxon>Rhabditidae</taxon>
        <taxon>Peloderinae</taxon>
        <taxon>Caenorhabditis</taxon>
    </lineage>
</organism>
<dbReference type="InterPro" id="IPR050976">
    <property type="entry name" value="Snaclec"/>
</dbReference>
<dbReference type="EMBL" id="CAJGYM010000015">
    <property type="protein sequence ID" value="CAD6190401.1"/>
    <property type="molecule type" value="Genomic_DNA"/>
</dbReference>
<dbReference type="Proteomes" id="UP000835052">
    <property type="component" value="Unassembled WGS sequence"/>
</dbReference>
<dbReference type="Pfam" id="PF00059">
    <property type="entry name" value="Lectin_C"/>
    <property type="match status" value="1"/>
</dbReference>
<dbReference type="PANTHER" id="PTHR22991:SF40">
    <property type="entry name" value="PROTEIN CBG13490"/>
    <property type="match status" value="1"/>
</dbReference>
<dbReference type="InterPro" id="IPR016186">
    <property type="entry name" value="C-type_lectin-like/link_sf"/>
</dbReference>
<keyword evidence="1" id="KW-1015">Disulfide bond</keyword>
<dbReference type="PROSITE" id="PS50041">
    <property type="entry name" value="C_TYPE_LECTIN_2"/>
    <property type="match status" value="1"/>
</dbReference>
<dbReference type="InterPro" id="IPR016187">
    <property type="entry name" value="CTDL_fold"/>
</dbReference>
<feature type="region of interest" description="Disordered" evidence="2">
    <location>
        <begin position="29"/>
        <end position="50"/>
    </location>
</feature>
<evidence type="ECO:0000259" key="3">
    <source>
        <dbReference type="PROSITE" id="PS50041"/>
    </source>
</evidence>
<gene>
    <name evidence="4" type="ORF">CAUJ_LOCUS6320</name>
</gene>
<name>A0A8S1H4S4_9PELO</name>
<reference evidence="4" key="1">
    <citation type="submission" date="2020-10" db="EMBL/GenBank/DDBJ databases">
        <authorList>
            <person name="Kikuchi T."/>
        </authorList>
    </citation>
    <scope>NUCLEOTIDE SEQUENCE</scope>
    <source>
        <strain evidence="4">NKZ352</strain>
    </source>
</reference>
<protein>
    <recommendedName>
        <fullName evidence="3">C-type lectin domain-containing protein</fullName>
    </recommendedName>
</protein>
<keyword evidence="5" id="KW-1185">Reference proteome</keyword>
<dbReference type="SMART" id="SM00034">
    <property type="entry name" value="CLECT"/>
    <property type="match status" value="1"/>
</dbReference>
<dbReference type="InterPro" id="IPR001304">
    <property type="entry name" value="C-type_lectin-like"/>
</dbReference>
<feature type="domain" description="C-type lectin" evidence="3">
    <location>
        <begin position="73"/>
        <end position="180"/>
    </location>
</feature>
<accession>A0A8S1H4S4</accession>
<evidence type="ECO:0000256" key="2">
    <source>
        <dbReference type="SAM" id="MobiDB-lite"/>
    </source>
</evidence>
<dbReference type="Gene3D" id="3.10.100.10">
    <property type="entry name" value="Mannose-Binding Protein A, subunit A"/>
    <property type="match status" value="1"/>
</dbReference>
<dbReference type="CDD" id="cd00037">
    <property type="entry name" value="CLECT"/>
    <property type="match status" value="1"/>
</dbReference>
<dbReference type="OrthoDB" id="5866178at2759"/>
<dbReference type="AlphaFoldDB" id="A0A8S1H4S4"/>
<comment type="caution">
    <text evidence="4">The sequence shown here is derived from an EMBL/GenBank/DDBJ whole genome shotgun (WGS) entry which is preliminary data.</text>
</comment>